<protein>
    <submittedName>
        <fullName evidence="1">Uncharacterized protein</fullName>
    </submittedName>
</protein>
<name>A0ABV2U287_9FLAO</name>
<gene>
    <name evidence="1" type="ORF">ABXZ32_15735</name>
</gene>
<dbReference type="EMBL" id="JBEWYP010000014">
    <property type="protein sequence ID" value="MET7030855.1"/>
    <property type="molecule type" value="Genomic_DNA"/>
</dbReference>
<comment type="caution">
    <text evidence="1">The sequence shown here is derived from an EMBL/GenBank/DDBJ whole genome shotgun (WGS) entry which is preliminary data.</text>
</comment>
<sequence length="1503" mass="153195">TVTTLVDNGDGSFTYTSENGTITTFTETLSILVDNANGTFTYTNEDGVATTFDAKRSTALDNGDGTYTITDDSGNAVTIDSNQLAGSLVNNGDGTITYTDGTGPAQTIDLISNDANNDIVVGTDGGLYLNVASVTISETITNISDTGDGTITYVNESGTTQKVNKANITDNLDGTYTFTNNDGSDVIINTNGVTISNVIAGNRIATVTDAAGTVTDIDETITTLADNGDGTFTHTSENGTVTLFDAKRATVVDNTNGTYTITDDSGTAVLINTNQTTSSLVDNGNGTYTYTDETGTPQVIDTRANSNPYTPTSGLTSTDVQGALDELAASNAADNDTDATNELQTLTSTDGSVTLTPSGNDYDLSVAAADGSETKVTGAGINTVSGTGTIADPYIVTGTEVDGSITNEVNTAFAVNGANLEITDSNSTLSVPLASLGTDDQTASEVNITDAAGNFTATEVEGALAELAAGSSDDQTVTVFSMDAAKILTITLEDGNTQTVDLSTLNDNGTDDQALSLVGNILTLEDGGTVDLTPYLDNIDNQQISFAGNILTLGNGTGADTTVDLSGYISTDDQALSLVGNTLTLEDGGTVDLTPYMDNSDDQAITTFSLDDITKILTLTLEDGGTQTVDFTAVLAAADTNTTNTRMEINGSDLELEDSDGAVLSVSLAALAAATDTDDQTLSIIGNDLTIQDGNTVTLPSADGTETKVNAGTNVTVAGDGSIATPYVVSVATLDDADADPTNEIQTLTSTDGSVTLTPSGNDYDLSVAAADGSETKVTGAGINTVSGTGTIADPYIVTGTEVDGSITNEVNTAFAVNGANLEITDSNSTLSVPLASLGTDDQTASEVNITDAAGNFTATEVEGALAELAAGSSDDQTVTVFSMDAAKILTITLEDGNTQTVDLSTLNDNGTDDQALSLVGNILTLEDGGTVDLTPYLDNIDNQQISFAGNILTLGNGTGADTTVDLSGYISTDDQALSLVGNTLTLEDGGTVDLAPYLDNTDTQDLSIDATGKIISLVDGGSVTINADDADSDPTNELTDLNLAANILTLTNPATGGNQVDLSSYVNTDTQDLSIDATGKIISLVDGGSVTIDADDADADPTNEIQNLNQVLATGNDAGAQGITNLLDPVNPQDAATKNYVDSVADDDITGVSFNSGTNTLTVDEGTTSFSTDLTTLSETVVGANDITVTDDGNGNYTVDYLDGDKDATNEFNTALGMNAGSLEITDGGGTLSTGMISTDANNDIAFGADGKLYLNVASVTISETITNLSDTGDGTVTYVNENGITQKVNKANITDNLNGTYTFTNNDGSDVILDTRANSNPYNNVPSGLTATTVQAAIDELAIGSTDDQALSLAGNTLTLEDGGTVDLAPYLDNTDTQDLSIDATGKIISLVDGGSVTINADDADSDPTNEIQTLSSTDGSVTLVKTGDDYDLSVAVADGTETKVNAGTNVTVAGNGTIATPYVVSVATLDDADADPTNELITSANLTGTDLNIIDAGGTT</sequence>
<reference evidence="1 2" key="1">
    <citation type="submission" date="2024-07" db="EMBL/GenBank/DDBJ databases">
        <title>The genome sequence of type strain Sediminicola luteus GDMCC 1.2596T.</title>
        <authorList>
            <person name="Liu Y."/>
        </authorList>
    </citation>
    <scope>NUCLEOTIDE SEQUENCE [LARGE SCALE GENOMIC DNA]</scope>
    <source>
        <strain evidence="1 2">GDMCC 1.2596</strain>
    </source>
</reference>
<evidence type="ECO:0000313" key="1">
    <source>
        <dbReference type="EMBL" id="MET7030855.1"/>
    </source>
</evidence>
<organism evidence="1 2">
    <name type="scientific">Sediminicola luteus</name>
    <dbReference type="NCBI Taxonomy" id="319238"/>
    <lineage>
        <taxon>Bacteria</taxon>
        <taxon>Pseudomonadati</taxon>
        <taxon>Bacteroidota</taxon>
        <taxon>Flavobacteriia</taxon>
        <taxon>Flavobacteriales</taxon>
        <taxon>Flavobacteriaceae</taxon>
        <taxon>Sediminicola</taxon>
    </lineage>
</organism>
<dbReference type="Gene3D" id="2.40.10.300">
    <property type="entry name" value="Copper resistance protein K"/>
    <property type="match status" value="1"/>
</dbReference>
<feature type="non-terminal residue" evidence="1">
    <location>
        <position position="1"/>
    </location>
</feature>
<dbReference type="RefSeq" id="WP_354619638.1">
    <property type="nucleotide sequence ID" value="NZ_JBEWYP010000014.1"/>
</dbReference>
<keyword evidence="2" id="KW-1185">Reference proteome</keyword>
<evidence type="ECO:0000313" key="2">
    <source>
        <dbReference type="Proteomes" id="UP001549773"/>
    </source>
</evidence>
<dbReference type="InterPro" id="IPR038644">
    <property type="entry name" value="CopK_sf"/>
</dbReference>
<dbReference type="Proteomes" id="UP001549773">
    <property type="component" value="Unassembled WGS sequence"/>
</dbReference>
<proteinExistence type="predicted"/>
<accession>A0ABV2U287</accession>
<feature type="non-terminal residue" evidence="1">
    <location>
        <position position="1503"/>
    </location>
</feature>